<dbReference type="AlphaFoldDB" id="A0AAD3YDB5"/>
<reference evidence="2" key="2">
    <citation type="submission" date="2023-06" db="EMBL/GenBank/DDBJ databases">
        <authorList>
            <person name="Kobayashi Y."/>
            <person name="Kayamori A."/>
            <person name="Aoki K."/>
            <person name="Shiwa Y."/>
            <person name="Fujita N."/>
            <person name="Sugita T."/>
            <person name="Iwasaki W."/>
            <person name="Tanaka N."/>
            <person name="Takashima M."/>
        </authorList>
    </citation>
    <scope>NUCLEOTIDE SEQUENCE</scope>
    <source>
        <strain evidence="2">HIS016</strain>
    </source>
</reference>
<accession>A0AAD3YDB5</accession>
<organism evidence="2 3">
    <name type="scientific">Cutaneotrichosporon spelunceum</name>
    <dbReference type="NCBI Taxonomy" id="1672016"/>
    <lineage>
        <taxon>Eukaryota</taxon>
        <taxon>Fungi</taxon>
        <taxon>Dikarya</taxon>
        <taxon>Basidiomycota</taxon>
        <taxon>Agaricomycotina</taxon>
        <taxon>Tremellomycetes</taxon>
        <taxon>Trichosporonales</taxon>
        <taxon>Trichosporonaceae</taxon>
        <taxon>Cutaneotrichosporon</taxon>
    </lineage>
</organism>
<reference evidence="2" key="1">
    <citation type="journal article" date="2023" name="BMC Genomics">
        <title>Chromosome-level genome assemblies of Cutaneotrichosporon spp. (Trichosporonales, Basidiomycota) reveal imbalanced evolution between nucleotide sequences and chromosome synteny.</title>
        <authorList>
            <person name="Kobayashi Y."/>
            <person name="Kayamori A."/>
            <person name="Aoki K."/>
            <person name="Shiwa Y."/>
            <person name="Matsutani M."/>
            <person name="Fujita N."/>
            <person name="Sugita T."/>
            <person name="Iwasaki W."/>
            <person name="Tanaka N."/>
            <person name="Takashima M."/>
        </authorList>
    </citation>
    <scope>NUCLEOTIDE SEQUENCE</scope>
    <source>
        <strain evidence="2">HIS016</strain>
    </source>
</reference>
<sequence>MATFAATAARKYIAAHAKQYEPADPYYEIITDEAGHQKRRKRDTPAGLNKRDAKALRKIRRRAHYLDKGINLCGFRVGWTFFIGIIPMVGDITDAALNYTLVVRPARKLDLSPAVTSKMLFNNAVSAGVGLVPLVGDVCLAVWKANWRNANLLEEYLAQRGADNLAFAAQGATLVDADTVNEALAIDADGILGNVDYVPAHPAAGKSAKKSRRWNPFASRQDAEADSANAQQEQIATSVAPATTAAAPRR</sequence>
<feature type="compositionally biased region" description="Polar residues" evidence="1">
    <location>
        <begin position="228"/>
        <end position="237"/>
    </location>
</feature>
<gene>
    <name evidence="2" type="ORF">CspeluHIS016_0603830</name>
</gene>
<evidence type="ECO:0000256" key="1">
    <source>
        <dbReference type="SAM" id="MobiDB-lite"/>
    </source>
</evidence>
<evidence type="ECO:0000313" key="2">
    <source>
        <dbReference type="EMBL" id="GMK58941.1"/>
    </source>
</evidence>
<dbReference type="EMBL" id="BTCM01000006">
    <property type="protein sequence ID" value="GMK58941.1"/>
    <property type="molecule type" value="Genomic_DNA"/>
</dbReference>
<comment type="caution">
    <text evidence="2">The sequence shown here is derived from an EMBL/GenBank/DDBJ whole genome shotgun (WGS) entry which is preliminary data.</text>
</comment>
<dbReference type="PANTHER" id="PTHR35519">
    <property type="entry name" value="MEMBRANE PROTEINS"/>
    <property type="match status" value="1"/>
</dbReference>
<dbReference type="Proteomes" id="UP001222932">
    <property type="component" value="Unassembled WGS sequence"/>
</dbReference>
<name>A0AAD3YDB5_9TREE</name>
<evidence type="ECO:0000313" key="3">
    <source>
        <dbReference type="Proteomes" id="UP001222932"/>
    </source>
</evidence>
<protein>
    <submittedName>
        <fullName evidence="2">Uncharacterized protein</fullName>
    </submittedName>
</protein>
<dbReference type="PANTHER" id="PTHR35519:SF2">
    <property type="entry name" value="PH DOMAIN PROTEIN"/>
    <property type="match status" value="1"/>
</dbReference>
<feature type="compositionally biased region" description="Low complexity" evidence="1">
    <location>
        <begin position="240"/>
        <end position="250"/>
    </location>
</feature>
<dbReference type="Pfam" id="PF13430">
    <property type="entry name" value="DUF4112"/>
    <property type="match status" value="1"/>
</dbReference>
<keyword evidence="3" id="KW-1185">Reference proteome</keyword>
<feature type="region of interest" description="Disordered" evidence="1">
    <location>
        <begin position="204"/>
        <end position="250"/>
    </location>
</feature>
<dbReference type="InterPro" id="IPR025187">
    <property type="entry name" value="DUF4112"/>
</dbReference>
<proteinExistence type="predicted"/>